<feature type="domain" description="Trafficking kinesin-binding protein C-terminal" evidence="7">
    <location>
        <begin position="617"/>
        <end position="749"/>
    </location>
</feature>
<reference evidence="9" key="1">
    <citation type="submission" date="2021-12" db="EMBL/GenBank/DDBJ databases">
        <authorList>
            <person name="Martin H S."/>
        </authorList>
    </citation>
    <scope>NUCLEOTIDE SEQUENCE</scope>
</reference>
<dbReference type="GO" id="GO:0017022">
    <property type="term" value="F:myosin binding"/>
    <property type="evidence" value="ECO:0007669"/>
    <property type="project" value="TreeGrafter"/>
</dbReference>
<evidence type="ECO:0000259" key="7">
    <source>
        <dbReference type="SMART" id="SM01423"/>
    </source>
</evidence>
<dbReference type="InterPro" id="IPR022154">
    <property type="entry name" value="TRAK1/2_C"/>
</dbReference>
<keyword evidence="3 5" id="KW-0175">Coiled coil</keyword>
<feature type="coiled-coil region" evidence="5">
    <location>
        <begin position="478"/>
        <end position="561"/>
    </location>
</feature>
<evidence type="ECO:0000256" key="2">
    <source>
        <dbReference type="ARBA" id="ARBA00007007"/>
    </source>
</evidence>
<dbReference type="GO" id="GO:0048311">
    <property type="term" value="P:mitochondrion distribution"/>
    <property type="evidence" value="ECO:0007669"/>
    <property type="project" value="TreeGrafter"/>
</dbReference>
<evidence type="ECO:0000259" key="8">
    <source>
        <dbReference type="SMART" id="SM01424"/>
    </source>
</evidence>
<dbReference type="PANTHER" id="PTHR15751:SF12">
    <property type="entry name" value="TRAFFICKING KINESIN-BINDING PROTEIN MILT"/>
    <property type="match status" value="1"/>
</dbReference>
<dbReference type="GO" id="GO:0047496">
    <property type="term" value="P:vesicle transport along microtubule"/>
    <property type="evidence" value="ECO:0007669"/>
    <property type="project" value="TreeGrafter"/>
</dbReference>
<keyword evidence="10" id="KW-1185">Reference proteome</keyword>
<dbReference type="PANTHER" id="PTHR15751">
    <property type="entry name" value="TRAFFICKING KINESIN-BINDING PROTEIN"/>
    <property type="match status" value="1"/>
</dbReference>
<dbReference type="OrthoDB" id="10067624at2759"/>
<comment type="similarity">
    <text evidence="2">Belongs to the milton family.</text>
</comment>
<evidence type="ECO:0008006" key="11">
    <source>
        <dbReference type="Google" id="ProtNLM"/>
    </source>
</evidence>
<dbReference type="AlphaFoldDB" id="A0A8J9UKK0"/>
<protein>
    <recommendedName>
        <fullName evidence="11">Trafficking kinesin-binding protein milt</fullName>
    </recommendedName>
</protein>
<dbReference type="Pfam" id="PF12448">
    <property type="entry name" value="Milton"/>
    <property type="match status" value="1"/>
</dbReference>
<feature type="non-terminal residue" evidence="9">
    <location>
        <position position="1060"/>
    </location>
</feature>
<keyword evidence="4" id="KW-0496">Mitochondrion</keyword>
<evidence type="ECO:0000256" key="1">
    <source>
        <dbReference type="ARBA" id="ARBA00004173"/>
    </source>
</evidence>
<feature type="compositionally biased region" description="Low complexity" evidence="6">
    <location>
        <begin position="629"/>
        <end position="638"/>
    </location>
</feature>
<evidence type="ECO:0000256" key="4">
    <source>
        <dbReference type="ARBA" id="ARBA00023128"/>
    </source>
</evidence>
<feature type="region of interest" description="Disordered" evidence="6">
    <location>
        <begin position="1003"/>
        <end position="1032"/>
    </location>
</feature>
<dbReference type="Pfam" id="PF04849">
    <property type="entry name" value="HAP1_N"/>
    <property type="match status" value="2"/>
</dbReference>
<dbReference type="GO" id="GO:0031410">
    <property type="term" value="C:cytoplasmic vesicle"/>
    <property type="evidence" value="ECO:0007669"/>
    <property type="project" value="TreeGrafter"/>
</dbReference>
<dbReference type="GO" id="GO:0006605">
    <property type="term" value="P:protein targeting"/>
    <property type="evidence" value="ECO:0007669"/>
    <property type="project" value="TreeGrafter"/>
</dbReference>
<name>A0A8J9UKK0_9NEOP</name>
<evidence type="ECO:0000313" key="9">
    <source>
        <dbReference type="EMBL" id="CAH0720724.1"/>
    </source>
</evidence>
<evidence type="ECO:0000256" key="6">
    <source>
        <dbReference type="SAM" id="MobiDB-lite"/>
    </source>
</evidence>
<dbReference type="Proteomes" id="UP000838878">
    <property type="component" value="Chromosome 2"/>
</dbReference>
<dbReference type="SMART" id="SM01423">
    <property type="entry name" value="Milton"/>
    <property type="match status" value="1"/>
</dbReference>
<dbReference type="GO" id="GO:0005739">
    <property type="term" value="C:mitochondrion"/>
    <property type="evidence" value="ECO:0007669"/>
    <property type="project" value="UniProtKB-SubCell"/>
</dbReference>
<comment type="subcellular location">
    <subcellularLocation>
        <location evidence="1">Mitochondrion</location>
    </subcellularLocation>
</comment>
<gene>
    <name evidence="9" type="ORF">BINO364_LOCUS6921</name>
</gene>
<feature type="compositionally biased region" description="Pro residues" evidence="6">
    <location>
        <begin position="899"/>
        <end position="910"/>
    </location>
</feature>
<dbReference type="EMBL" id="OV170222">
    <property type="protein sequence ID" value="CAH0720724.1"/>
    <property type="molecule type" value="Genomic_DNA"/>
</dbReference>
<organism evidence="9 10">
    <name type="scientific">Brenthis ino</name>
    <name type="common">lesser marbled fritillary</name>
    <dbReference type="NCBI Taxonomy" id="405034"/>
    <lineage>
        <taxon>Eukaryota</taxon>
        <taxon>Metazoa</taxon>
        <taxon>Ecdysozoa</taxon>
        <taxon>Arthropoda</taxon>
        <taxon>Hexapoda</taxon>
        <taxon>Insecta</taxon>
        <taxon>Pterygota</taxon>
        <taxon>Neoptera</taxon>
        <taxon>Endopterygota</taxon>
        <taxon>Lepidoptera</taxon>
        <taxon>Glossata</taxon>
        <taxon>Ditrysia</taxon>
        <taxon>Papilionoidea</taxon>
        <taxon>Nymphalidae</taxon>
        <taxon>Heliconiinae</taxon>
        <taxon>Argynnini</taxon>
        <taxon>Brenthis</taxon>
    </lineage>
</organism>
<feature type="domain" description="HAP1 N-terminal" evidence="8">
    <location>
        <begin position="55"/>
        <end position="561"/>
    </location>
</feature>
<feature type="region of interest" description="Disordered" evidence="6">
    <location>
        <begin position="860"/>
        <end position="915"/>
    </location>
</feature>
<feature type="region of interest" description="Disordered" evidence="6">
    <location>
        <begin position="629"/>
        <end position="650"/>
    </location>
</feature>
<dbReference type="InterPro" id="IPR006933">
    <property type="entry name" value="HAP1_N"/>
</dbReference>
<evidence type="ECO:0000256" key="5">
    <source>
        <dbReference type="SAM" id="Coils"/>
    </source>
</evidence>
<feature type="coiled-coil region" evidence="5">
    <location>
        <begin position="418"/>
        <end position="452"/>
    </location>
</feature>
<sequence length="1060" mass="114042">MVSVVCNGHFVKLAALQDAARAPSLAPRATRHVATITELCNSEEVPEVEIVSLLQEHIPKYRLRADSLTQFGAGVNRYENQDWFIPSPALPVNPEDLALTPDQIRETLNYFHKNTVLRNVRCGKRRASLGSAARARARRLRTNTSDGRAGSHATRVLTLSAINTAIRDTRQRSAHLPLCDTPIELRRPSLLLAYTTVHRCIVALAHLPQPSFYPSNLAFLNSSVAVVTSFACGRSRCSRLRRVTAEGGAATGAGCAGGSRASPPPGFDRELFQELSFLSDAELQECLGEYPDFLYHLARDRFGRLYFRVIRTLLLDRVLCSNRVSQMTKTYNDIEAVTRLLEEKEKDLELTARIGKELLAANGRLESRVTALEGELRGTRDHITQLRHELSAKSDLLQILTNDTEEGSPTEEQEAATAAALKRRTGALERENRALREEASRLAAGADSAEQAERQLLRDIAAQLSSANSEANVLGAELSEERQRASDLQHQLDSANARLTVTERNLQQLTAEHEHTLRVLEITKDNQNALAAELADAKERYAEVAALLAEAQEQLRAARRRGEATRGLMPSVAAAAGLLPASLHREMHSSVYSELSLDSGIGDPIAHSSMQKVFETVQCASRWSGASLAGSDSDASAAYKPPPKPVLSDSFLEDVSDTESEDLYPGNTGVGVPGAPGAAELAAALRRLTPQEINSRRASLAASHVLRHKKRNERDVSEESAVWGAGAAGGITRFRTPHKLQIVKPMEGSLTLHTWAQLAKPTMSGLLEDQEGVGVRGSRSAQALGMRIYRLSDVEEDDDMLRLPHSSHIYTFTNSTVLHPNDGSLVGSSVSSVCSSGMSSLSSSVFGSAWSSRLTSRRSSAAVSPVLSRRDSLCAPPSRPHFTPTATPANSPLLGSPDASPPPTPRPGDAPPSLHALIASGTSILRRRYLTSPASDGSPAPLALQTPGSLYTGLVHRSPMEQLTCLKRTLRSPAAVPPERSVAESPLGVPAQPGQGALDVATSSAGVNGSSAARRARTRAPRPRTDLGTVGAVPITCPPTQSTPLGTLSTFLFGRKGGLL</sequence>
<dbReference type="InterPro" id="IPR051946">
    <property type="entry name" value="Intracell_Traff-Reg"/>
</dbReference>
<evidence type="ECO:0000256" key="3">
    <source>
        <dbReference type="ARBA" id="ARBA00023054"/>
    </source>
</evidence>
<dbReference type="SMART" id="SM01424">
    <property type="entry name" value="HAP1_N"/>
    <property type="match status" value="1"/>
</dbReference>
<proteinExistence type="inferred from homology"/>
<accession>A0A8J9UKK0</accession>
<evidence type="ECO:0000313" key="10">
    <source>
        <dbReference type="Proteomes" id="UP000838878"/>
    </source>
</evidence>